<name>A0AAD7MQ99_9AGAR</name>
<accession>A0AAD7MQ99</accession>
<protein>
    <recommendedName>
        <fullName evidence="4">WD40 repeat-like protein</fullName>
    </recommendedName>
</protein>
<reference evidence="2" key="1">
    <citation type="submission" date="2023-03" db="EMBL/GenBank/DDBJ databases">
        <title>Massive genome expansion in bonnet fungi (Mycena s.s.) driven by repeated elements and novel gene families across ecological guilds.</title>
        <authorList>
            <consortium name="Lawrence Berkeley National Laboratory"/>
            <person name="Harder C.B."/>
            <person name="Miyauchi S."/>
            <person name="Viragh M."/>
            <person name="Kuo A."/>
            <person name="Thoen E."/>
            <person name="Andreopoulos B."/>
            <person name="Lu D."/>
            <person name="Skrede I."/>
            <person name="Drula E."/>
            <person name="Henrissat B."/>
            <person name="Morin E."/>
            <person name="Kohler A."/>
            <person name="Barry K."/>
            <person name="LaButti K."/>
            <person name="Morin E."/>
            <person name="Salamov A."/>
            <person name="Lipzen A."/>
            <person name="Mereny Z."/>
            <person name="Hegedus B."/>
            <person name="Baldrian P."/>
            <person name="Stursova M."/>
            <person name="Weitz H."/>
            <person name="Taylor A."/>
            <person name="Grigoriev I.V."/>
            <person name="Nagy L.G."/>
            <person name="Martin F."/>
            <person name="Kauserud H."/>
        </authorList>
    </citation>
    <scope>NUCLEOTIDE SEQUENCE</scope>
    <source>
        <strain evidence="2">CBHHK188m</strain>
    </source>
</reference>
<dbReference type="InterPro" id="IPR015943">
    <property type="entry name" value="WD40/YVTN_repeat-like_dom_sf"/>
</dbReference>
<dbReference type="InterPro" id="IPR001680">
    <property type="entry name" value="WD40_rpt"/>
</dbReference>
<feature type="compositionally biased region" description="Acidic residues" evidence="1">
    <location>
        <begin position="554"/>
        <end position="577"/>
    </location>
</feature>
<keyword evidence="3" id="KW-1185">Reference proteome</keyword>
<feature type="region of interest" description="Disordered" evidence="1">
    <location>
        <begin position="549"/>
        <end position="578"/>
    </location>
</feature>
<dbReference type="SMART" id="SM00320">
    <property type="entry name" value="WD40"/>
    <property type="match status" value="2"/>
</dbReference>
<dbReference type="EMBL" id="JARJLG010000207">
    <property type="protein sequence ID" value="KAJ7728138.1"/>
    <property type="molecule type" value="Genomic_DNA"/>
</dbReference>
<evidence type="ECO:0000313" key="2">
    <source>
        <dbReference type="EMBL" id="KAJ7728138.1"/>
    </source>
</evidence>
<organism evidence="2 3">
    <name type="scientific">Mycena maculata</name>
    <dbReference type="NCBI Taxonomy" id="230809"/>
    <lineage>
        <taxon>Eukaryota</taxon>
        <taxon>Fungi</taxon>
        <taxon>Dikarya</taxon>
        <taxon>Basidiomycota</taxon>
        <taxon>Agaricomycotina</taxon>
        <taxon>Agaricomycetes</taxon>
        <taxon>Agaricomycetidae</taxon>
        <taxon>Agaricales</taxon>
        <taxon>Marasmiineae</taxon>
        <taxon>Mycenaceae</taxon>
        <taxon>Mycena</taxon>
    </lineage>
</organism>
<evidence type="ECO:0008006" key="4">
    <source>
        <dbReference type="Google" id="ProtNLM"/>
    </source>
</evidence>
<dbReference type="AlphaFoldDB" id="A0AAD7MQ99"/>
<evidence type="ECO:0000256" key="1">
    <source>
        <dbReference type="SAM" id="MobiDB-lite"/>
    </source>
</evidence>
<dbReference type="Proteomes" id="UP001215280">
    <property type="component" value="Unassembled WGS sequence"/>
</dbReference>
<evidence type="ECO:0000313" key="3">
    <source>
        <dbReference type="Proteomes" id="UP001215280"/>
    </source>
</evidence>
<comment type="caution">
    <text evidence="2">The sequence shown here is derived from an EMBL/GenBank/DDBJ whole genome shotgun (WGS) entry which is preliminary data.</text>
</comment>
<gene>
    <name evidence="2" type="ORF">DFH07DRAFT_851265</name>
</gene>
<dbReference type="Gene3D" id="2.130.10.10">
    <property type="entry name" value="YVTN repeat-like/Quinoprotein amine dehydrogenase"/>
    <property type="match status" value="1"/>
</dbReference>
<dbReference type="SUPFAM" id="SSF50978">
    <property type="entry name" value="WD40 repeat-like"/>
    <property type="match status" value="1"/>
</dbReference>
<dbReference type="InterPro" id="IPR036322">
    <property type="entry name" value="WD40_repeat_dom_sf"/>
</dbReference>
<proteinExistence type="predicted"/>
<sequence length="630" mass="69055">MSSVVKAAATLRQRMADFSSDPAAIEADSDDGHRLFLRLLGEACDLVRSQSAGHPDYEVAVTTANEILNEGVEMAYGNLDFDFLQSFAHSEEFPVLLGPHKDETTFSHRMSGLFDLMEGWMAKGTMTRPADSSLLPKLPAPWKTTPRPHPLSTLLSRFDRDVVGAHPSPFVASVYGARCEITSDSIEQPLSITNNGSCLAISSAGGYKNREPVLTYYLLDEIPPHRKQFSLTTHHAHVGLTEIAHASATDEAKKLIFVADTSRVKSYAWGSRRSDEVYDTAIPTHTLDTSGHRGPLHVLAPGRLIRAGKGSVGVWNLDALDTHGPDGSAQIGLEFDTSDSWRDEEDVIEPSSGSDSTGTISLADPQIAPGRWHAHPSLPATMLCGSDTDKSKEYSCIAVDLENGGKTVARYLGHGGETRAFSTSVADPNVFLTAASDGHARLYDQRMPLPTLTLRAGLGEDDCAGVVLVHPDGVPTVFTGAAHDQVIRLWDVRAQKMIYELSTGNNAVMGMTWDAPRCALYVATACDYMDRNGENFDYRRAKIARTSWEQEKMGDEEDDSMDEEDEDDSEDEYDDEAPCWPSNAAYAEDYFGHLFDAGDHRLLRYAFRDQADPTILPEYGDARLDMGPSW</sequence>